<sequence>MNTGEFLRSLREKNNLTLKELADKSGVGPSTISDIETGTSTNPRMGTLKKLADALDVSVNDFFNDSENKTSSISKELTSKDYKDISKDLDNIMKKLDNQEDGPLYFDGDELDDENRELFKDALEFALKTIKVRNKEKYTPKKYKK</sequence>
<dbReference type="InterPro" id="IPR010982">
    <property type="entry name" value="Lambda_DNA-bd_dom_sf"/>
</dbReference>
<dbReference type="InterPro" id="IPR050807">
    <property type="entry name" value="TransReg_Diox_bact_type"/>
</dbReference>
<dbReference type="PROSITE" id="PS50943">
    <property type="entry name" value="HTH_CROC1"/>
    <property type="match status" value="1"/>
</dbReference>
<proteinExistence type="predicted"/>
<organism evidence="4 5">
    <name type="scientific">Clostridium sulfidigenes</name>
    <dbReference type="NCBI Taxonomy" id="318464"/>
    <lineage>
        <taxon>Bacteria</taxon>
        <taxon>Bacillati</taxon>
        <taxon>Bacillota</taxon>
        <taxon>Clostridia</taxon>
        <taxon>Eubacteriales</taxon>
        <taxon>Clostridiaceae</taxon>
        <taxon>Clostridium</taxon>
    </lineage>
</organism>
<feature type="region of interest" description="Disordered" evidence="2">
    <location>
        <begin position="21"/>
        <end position="44"/>
    </location>
</feature>
<feature type="domain" description="HTH cro/C1-type" evidence="3">
    <location>
        <begin position="7"/>
        <end position="62"/>
    </location>
</feature>
<evidence type="ECO:0000313" key="4">
    <source>
        <dbReference type="EMBL" id="KEZ88683.1"/>
    </source>
</evidence>
<evidence type="ECO:0000313" key="5">
    <source>
        <dbReference type="Proteomes" id="UP000028542"/>
    </source>
</evidence>
<dbReference type="Gene3D" id="1.10.260.40">
    <property type="entry name" value="lambda repressor-like DNA-binding domains"/>
    <property type="match status" value="1"/>
</dbReference>
<dbReference type="SMART" id="SM00530">
    <property type="entry name" value="HTH_XRE"/>
    <property type="match status" value="1"/>
</dbReference>
<dbReference type="GO" id="GO:0003677">
    <property type="term" value="F:DNA binding"/>
    <property type="evidence" value="ECO:0007669"/>
    <property type="project" value="UniProtKB-KW"/>
</dbReference>
<dbReference type="EMBL" id="JPMD01000001">
    <property type="protein sequence ID" value="KEZ88683.1"/>
    <property type="molecule type" value="Genomic_DNA"/>
</dbReference>
<keyword evidence="1" id="KW-0238">DNA-binding</keyword>
<dbReference type="PANTHER" id="PTHR46797">
    <property type="entry name" value="HTH-TYPE TRANSCRIPTIONAL REGULATOR"/>
    <property type="match status" value="1"/>
</dbReference>
<dbReference type="InterPro" id="IPR001387">
    <property type="entry name" value="Cro/C1-type_HTH"/>
</dbReference>
<dbReference type="eggNOG" id="COG1396">
    <property type="taxonomic scope" value="Bacteria"/>
</dbReference>
<reference evidence="4 5" key="1">
    <citation type="submission" date="2014-07" db="EMBL/GenBank/DDBJ databases">
        <title>Draft genome of Clostridium sulfidigenes 113A isolated from sediments associated with methane hydrate from Krishna Godavari basin.</title>
        <authorList>
            <person name="Honkalas V.S."/>
            <person name="Dabir A.P."/>
            <person name="Arora P."/>
            <person name="Dhakephalkar P.K."/>
        </authorList>
    </citation>
    <scope>NUCLEOTIDE SEQUENCE [LARGE SCALE GENOMIC DNA]</scope>
    <source>
        <strain evidence="4 5">113A</strain>
    </source>
</reference>
<feature type="compositionally biased region" description="Polar residues" evidence="2">
    <location>
        <begin position="28"/>
        <end position="44"/>
    </location>
</feature>
<evidence type="ECO:0000256" key="2">
    <source>
        <dbReference type="SAM" id="MobiDB-lite"/>
    </source>
</evidence>
<dbReference type="STRING" id="318464.IO99_00425"/>
<dbReference type="Pfam" id="PF01381">
    <property type="entry name" value="HTH_3"/>
    <property type="match status" value="1"/>
</dbReference>
<name>A0A084JI99_9CLOT</name>
<dbReference type="GO" id="GO:0003700">
    <property type="term" value="F:DNA-binding transcription factor activity"/>
    <property type="evidence" value="ECO:0007669"/>
    <property type="project" value="TreeGrafter"/>
</dbReference>
<evidence type="ECO:0000259" key="3">
    <source>
        <dbReference type="PROSITE" id="PS50943"/>
    </source>
</evidence>
<dbReference type="GO" id="GO:0005829">
    <property type="term" value="C:cytosol"/>
    <property type="evidence" value="ECO:0007669"/>
    <property type="project" value="TreeGrafter"/>
</dbReference>
<dbReference type="RefSeq" id="WP_035128935.1">
    <property type="nucleotide sequence ID" value="NZ_JPMD01000001.1"/>
</dbReference>
<dbReference type="Proteomes" id="UP000028542">
    <property type="component" value="Unassembled WGS sequence"/>
</dbReference>
<accession>A0A084JI99</accession>
<gene>
    <name evidence="4" type="ORF">IO99_00425</name>
</gene>
<dbReference type="AlphaFoldDB" id="A0A084JI99"/>
<comment type="caution">
    <text evidence="4">The sequence shown here is derived from an EMBL/GenBank/DDBJ whole genome shotgun (WGS) entry which is preliminary data.</text>
</comment>
<evidence type="ECO:0000256" key="1">
    <source>
        <dbReference type="ARBA" id="ARBA00023125"/>
    </source>
</evidence>
<keyword evidence="5" id="KW-1185">Reference proteome</keyword>
<dbReference type="CDD" id="cd00093">
    <property type="entry name" value="HTH_XRE"/>
    <property type="match status" value="1"/>
</dbReference>
<protein>
    <recommendedName>
        <fullName evidence="3">HTH cro/C1-type domain-containing protein</fullName>
    </recommendedName>
</protein>
<dbReference type="SUPFAM" id="SSF47413">
    <property type="entry name" value="lambda repressor-like DNA-binding domains"/>
    <property type="match status" value="1"/>
</dbReference>
<dbReference type="PANTHER" id="PTHR46797:SF19">
    <property type="entry name" value="BLL2473 PROTEIN"/>
    <property type="match status" value="1"/>
</dbReference>